<dbReference type="PANTHER" id="PTHR46564">
    <property type="entry name" value="TRANSPOSASE"/>
    <property type="match status" value="1"/>
</dbReference>
<dbReference type="Gene3D" id="3.30.420.10">
    <property type="entry name" value="Ribonuclease H-like superfamily/Ribonuclease H"/>
    <property type="match status" value="1"/>
</dbReference>
<dbReference type="Proteomes" id="UP000306584">
    <property type="component" value="Unassembled WGS sequence"/>
</dbReference>
<dbReference type="InterPro" id="IPR036397">
    <property type="entry name" value="RNaseH_sf"/>
</dbReference>
<proteinExistence type="predicted"/>
<reference evidence="2 3" key="1">
    <citation type="submission" date="2018-10" db="EMBL/GenBank/DDBJ databases">
        <title>Fifty Aureobasidium pullulans genomes reveal a recombining polyextremotolerant generalist.</title>
        <authorList>
            <person name="Gostincar C."/>
            <person name="Turk M."/>
            <person name="Zajc J."/>
            <person name="Gunde-Cimerman N."/>
        </authorList>
    </citation>
    <scope>NUCLEOTIDE SEQUENCE [LARGE SCALE GENOMIC DNA]</scope>
    <source>
        <strain evidence="2 3">EXF-6604</strain>
    </source>
</reference>
<dbReference type="InterPro" id="IPR012337">
    <property type="entry name" value="RNaseH-like_sf"/>
</dbReference>
<comment type="caution">
    <text evidence="2">The sequence shown here is derived from an EMBL/GenBank/DDBJ whole genome shotgun (WGS) entry which is preliminary data.</text>
</comment>
<protein>
    <recommendedName>
        <fullName evidence="1">Tc1-like transposase DDE domain-containing protein</fullName>
    </recommendedName>
</protein>
<dbReference type="EMBL" id="QZBD01000410">
    <property type="protein sequence ID" value="THY15599.1"/>
    <property type="molecule type" value="Genomic_DNA"/>
</dbReference>
<organism evidence="2 3">
    <name type="scientific">Aureobasidium pullulans</name>
    <name type="common">Black yeast</name>
    <name type="synonym">Pullularia pullulans</name>
    <dbReference type="NCBI Taxonomy" id="5580"/>
    <lineage>
        <taxon>Eukaryota</taxon>
        <taxon>Fungi</taxon>
        <taxon>Dikarya</taxon>
        <taxon>Ascomycota</taxon>
        <taxon>Pezizomycotina</taxon>
        <taxon>Dothideomycetes</taxon>
        <taxon>Dothideomycetidae</taxon>
        <taxon>Dothideales</taxon>
        <taxon>Saccotheciaceae</taxon>
        <taxon>Aureobasidium</taxon>
    </lineage>
</organism>
<gene>
    <name evidence="2" type="ORF">D6D01_07864</name>
</gene>
<evidence type="ECO:0000313" key="3">
    <source>
        <dbReference type="Proteomes" id="UP000306584"/>
    </source>
</evidence>
<dbReference type="InterPro" id="IPR038717">
    <property type="entry name" value="Tc1-like_DDE_dom"/>
</dbReference>
<evidence type="ECO:0000313" key="2">
    <source>
        <dbReference type="EMBL" id="THY15599.1"/>
    </source>
</evidence>
<dbReference type="GO" id="GO:0003676">
    <property type="term" value="F:nucleic acid binding"/>
    <property type="evidence" value="ECO:0007669"/>
    <property type="project" value="InterPro"/>
</dbReference>
<feature type="domain" description="Tc1-like transposase DDE" evidence="1">
    <location>
        <begin position="2"/>
        <end position="142"/>
    </location>
</feature>
<name>A0A4S9KJT6_AURPU</name>
<dbReference type="PANTHER" id="PTHR46564:SF1">
    <property type="entry name" value="TRANSPOSASE"/>
    <property type="match status" value="1"/>
</dbReference>
<evidence type="ECO:0000259" key="1">
    <source>
        <dbReference type="Pfam" id="PF13358"/>
    </source>
</evidence>
<sequence>MLLYLDESAASEKVLFRRRSWSQIGHPAYTTSELVTKTRCSVLPALDINGYLPGSTLVVEGAVTQMIFEHWLETAVLPRCEPFPGRRSIIIMDNCSTHHSESIKAMCQQAGVYLLYLPPYSPHLNPIEQSFHLLKQWLRRWRDLAPRQSDFDNLGVEYKSAWIAHLEEASYAVLKDKDVRGMFRHAKLPC</sequence>
<accession>A0A4S9KJT6</accession>
<dbReference type="Pfam" id="PF13358">
    <property type="entry name" value="DDE_3"/>
    <property type="match status" value="1"/>
</dbReference>
<dbReference type="AlphaFoldDB" id="A0A4S9KJT6"/>
<dbReference type="SUPFAM" id="SSF53098">
    <property type="entry name" value="Ribonuclease H-like"/>
    <property type="match status" value="1"/>
</dbReference>